<dbReference type="InterPro" id="IPR029044">
    <property type="entry name" value="Nucleotide-diphossugar_trans"/>
</dbReference>
<dbReference type="SUPFAM" id="SSF53448">
    <property type="entry name" value="Nucleotide-diphospho-sugar transferases"/>
    <property type="match status" value="1"/>
</dbReference>
<dbReference type="OrthoDB" id="7851643at2"/>
<organism evidence="2 3">
    <name type="scientific">Saccharicrinis carchari</name>
    <dbReference type="NCBI Taxonomy" id="1168039"/>
    <lineage>
        <taxon>Bacteria</taxon>
        <taxon>Pseudomonadati</taxon>
        <taxon>Bacteroidota</taxon>
        <taxon>Bacteroidia</taxon>
        <taxon>Marinilabiliales</taxon>
        <taxon>Marinilabiliaceae</taxon>
        <taxon>Saccharicrinis</taxon>
    </lineage>
</organism>
<gene>
    <name evidence="2" type="ORF">SAMN06265379_101216</name>
</gene>
<dbReference type="Pfam" id="PF13712">
    <property type="entry name" value="Glyco_tranf_2_5"/>
    <property type="match status" value="1"/>
</dbReference>
<reference evidence="2 3" key="1">
    <citation type="submission" date="2017-05" db="EMBL/GenBank/DDBJ databases">
        <authorList>
            <person name="Varghese N."/>
            <person name="Submissions S."/>
        </authorList>
    </citation>
    <scope>NUCLEOTIDE SEQUENCE [LARGE SCALE GENOMIC DNA]</scope>
    <source>
        <strain evidence="2 3">DSM 27040</strain>
    </source>
</reference>
<evidence type="ECO:0000313" key="3">
    <source>
        <dbReference type="Proteomes" id="UP000319040"/>
    </source>
</evidence>
<evidence type="ECO:0000313" key="2">
    <source>
        <dbReference type="EMBL" id="SMO35328.1"/>
    </source>
</evidence>
<protein>
    <submittedName>
        <fullName evidence="2">Glycosyltransferase like family protein</fullName>
    </submittedName>
</protein>
<dbReference type="AlphaFoldDB" id="A0A521AKJ2"/>
<dbReference type="RefSeq" id="WP_142531623.1">
    <property type="nucleotide sequence ID" value="NZ_FXTB01000001.1"/>
</dbReference>
<evidence type="ECO:0000259" key="1">
    <source>
        <dbReference type="Pfam" id="PF13712"/>
    </source>
</evidence>
<dbReference type="Gene3D" id="3.90.550.10">
    <property type="entry name" value="Spore Coat Polysaccharide Biosynthesis Protein SpsA, Chain A"/>
    <property type="match status" value="1"/>
</dbReference>
<name>A0A521AKJ2_SACCC</name>
<dbReference type="InterPro" id="IPR059123">
    <property type="entry name" value="StrF_dom"/>
</dbReference>
<dbReference type="EMBL" id="FXTB01000001">
    <property type="protein sequence ID" value="SMO35328.1"/>
    <property type="molecule type" value="Genomic_DNA"/>
</dbReference>
<dbReference type="Proteomes" id="UP000319040">
    <property type="component" value="Unassembled WGS sequence"/>
</dbReference>
<sequence>MISIIVCSREVELLNKLKKNISETIGCAFEIVTIDNSNNHYNIFEAYNLGVKKSKGEILCFAHEDILFYTNDWGLKLLEHFKLDAQLGLIGTVGSTALPGAPAPWWNRHKVNTHYIHLLQKWQPGDNIKRWSYNEPYKDTSLIYHKENDTSQNINQVTSVDGFFMAIPKHLFNHIKFDTDTFDGFHCYDLDICMQVNKANYKVAVAHNILIAHLSSGSVSNHWAEASIVFTTKWKKHLPHSIKQLTIPQKDNYTNSLLLTFCYWNYKRLSNGTIRQVIFNYLKPSNFFNDEEYRILKIWSHSNYAITRIFNKLFKRK</sequence>
<accession>A0A521AKJ2</accession>
<dbReference type="GO" id="GO:0016740">
    <property type="term" value="F:transferase activity"/>
    <property type="evidence" value="ECO:0007669"/>
    <property type="project" value="UniProtKB-KW"/>
</dbReference>
<feature type="domain" description="Streptomycin biosynthesis protein StrF" evidence="1">
    <location>
        <begin position="4"/>
        <end position="207"/>
    </location>
</feature>
<proteinExistence type="predicted"/>
<keyword evidence="2" id="KW-0808">Transferase</keyword>
<keyword evidence="3" id="KW-1185">Reference proteome</keyword>